<keyword evidence="6" id="KW-1185">Reference proteome</keyword>
<feature type="binding site" evidence="3">
    <location>
        <position position="401"/>
    </location>
    <ligand>
        <name>L-glutamate</name>
        <dbReference type="ChEBI" id="CHEBI:29985"/>
    </ligand>
</feature>
<proteinExistence type="predicted"/>
<feature type="binding site" evidence="3">
    <location>
        <begin position="429"/>
        <end position="430"/>
    </location>
    <ligand>
        <name>L-glutamate</name>
        <dbReference type="ChEBI" id="CHEBI:29985"/>
    </ligand>
</feature>
<keyword evidence="4" id="KW-1133">Transmembrane helix</keyword>
<evidence type="ECO:0000313" key="6">
    <source>
        <dbReference type="Proteomes" id="UP000001593"/>
    </source>
</evidence>
<feature type="binding site" evidence="3">
    <location>
        <position position="454"/>
    </location>
    <ligand>
        <name>L-glutamate</name>
        <dbReference type="ChEBI" id="CHEBI:29985"/>
    </ligand>
</feature>
<name>A7RJD1_NEMVE</name>
<feature type="non-terminal residue" evidence="5">
    <location>
        <position position="1"/>
    </location>
</feature>
<dbReference type="InterPro" id="IPR029055">
    <property type="entry name" value="Ntn_hydrolases_N"/>
</dbReference>
<dbReference type="PANTHER" id="PTHR11686">
    <property type="entry name" value="GAMMA GLUTAMYL TRANSPEPTIDASE"/>
    <property type="match status" value="1"/>
</dbReference>
<keyword evidence="4" id="KW-0472">Membrane</keyword>
<evidence type="ECO:0000256" key="3">
    <source>
        <dbReference type="PIRSR" id="PIRSR600101-2"/>
    </source>
</evidence>
<dbReference type="OMA" id="ETGHLCG"/>
<feature type="active site" description="Nucleophile" evidence="2">
    <location>
        <position position="360"/>
    </location>
</feature>
<feature type="transmembrane region" description="Helical" evidence="4">
    <location>
        <begin position="12"/>
        <end position="34"/>
    </location>
</feature>
<feature type="binding site" evidence="3">
    <location>
        <begin position="378"/>
        <end position="380"/>
    </location>
    <ligand>
        <name>L-glutamate</name>
        <dbReference type="ChEBI" id="CHEBI:29985"/>
    </ligand>
</feature>
<dbReference type="Gene3D" id="3.60.20.40">
    <property type="match status" value="1"/>
</dbReference>
<dbReference type="Pfam" id="PF01019">
    <property type="entry name" value="G_glu_transpept"/>
    <property type="match status" value="1"/>
</dbReference>
<sequence length="496" mass="53497">MDQKPTKCNRKKGVRVIVVSCLVFAVAVTIALIIDIYVGDHHTGHAAVSSDVKECSDIGLDLMKRGGSAVDASIGALLCVGLMNPESCGIGGGGFMLIVPPRKKGEVIDFRETAPGKASEGMHKGNEELAATGGLAVAVPGELRGYEIAHKKYGKLKWAELFAPTIKLARDGFQVSAHTGMYLQVGDMIRNKELADTLEIIAREGPDAFYTGDIAQSIVKTVRSNDGVITLDDLKNYKALEKDGLNSTYEGYQITTIPLPGSGPVLFSALNILEQFQFSKVDKGKNETYQYIVEALKFAYAQRTHLGDPADPANAHMQNVTNAMLSKKLAAKLRKKIFANQTFPPSYYGPFFDAAESHGTAHLSVVGPDGELVSVTSTINGYFGSYLMTDTGIILNNEMDDFSSPGITNQFGIKPAKANYIRPGKRPLSSMVPVVVRHKQDPCTYRLALGGSGGTRITTAVLQTLINILSFGNSLSEAVERPRVHHQFSPDVVEAE</sequence>
<keyword evidence="1" id="KW-1202">Platelet aggregation activating toxin</keyword>
<keyword evidence="1" id="KW-1199">Hemostasis impairing toxin</keyword>
<organism evidence="5 6">
    <name type="scientific">Nematostella vectensis</name>
    <name type="common">Starlet sea anemone</name>
    <dbReference type="NCBI Taxonomy" id="45351"/>
    <lineage>
        <taxon>Eukaryota</taxon>
        <taxon>Metazoa</taxon>
        <taxon>Cnidaria</taxon>
        <taxon>Anthozoa</taxon>
        <taxon>Hexacorallia</taxon>
        <taxon>Actiniaria</taxon>
        <taxon>Edwardsiidae</taxon>
        <taxon>Nematostella</taxon>
    </lineage>
</organism>
<evidence type="ECO:0000256" key="1">
    <source>
        <dbReference type="ARBA" id="ARBA00084097"/>
    </source>
</evidence>
<evidence type="ECO:0000256" key="4">
    <source>
        <dbReference type="SAM" id="Phobius"/>
    </source>
</evidence>
<dbReference type="PRINTS" id="PR01210">
    <property type="entry name" value="GGTRANSPTASE"/>
</dbReference>
<dbReference type="InParanoid" id="A7RJD1"/>
<dbReference type="PANTHER" id="PTHR11686:SF54">
    <property type="entry name" value="GLUTATHIONE HYDROLASE 7"/>
    <property type="match status" value="1"/>
</dbReference>
<dbReference type="PhylomeDB" id="A7RJD1"/>
<dbReference type="EMBL" id="DS469514">
    <property type="protein sequence ID" value="EDO48355.1"/>
    <property type="molecule type" value="Genomic_DNA"/>
</dbReference>
<dbReference type="InterPro" id="IPR043137">
    <property type="entry name" value="GGT_ssub_C"/>
</dbReference>
<keyword evidence="4" id="KW-0812">Transmembrane</keyword>
<feature type="binding site" evidence="3">
    <location>
        <position position="111"/>
    </location>
    <ligand>
        <name>L-glutamate</name>
        <dbReference type="ChEBI" id="CHEBI:29985"/>
    </ligand>
</feature>
<dbReference type="AlphaFoldDB" id="A7RJD1"/>
<dbReference type="FunFam" id="3.60.20.40:FF:000001">
    <property type="entry name" value="Gamma-glutamyltranspeptidase 1"/>
    <property type="match status" value="1"/>
</dbReference>
<dbReference type="GO" id="GO:0006751">
    <property type="term" value="P:glutathione catabolic process"/>
    <property type="evidence" value="ECO:0000318"/>
    <property type="project" value="GO_Central"/>
</dbReference>
<evidence type="ECO:0008006" key="7">
    <source>
        <dbReference type="Google" id="ProtNLM"/>
    </source>
</evidence>
<dbReference type="eggNOG" id="KOG2410">
    <property type="taxonomic scope" value="Eukaryota"/>
</dbReference>
<dbReference type="Gene3D" id="1.10.246.130">
    <property type="match status" value="1"/>
</dbReference>
<dbReference type="Proteomes" id="UP000001593">
    <property type="component" value="Unassembled WGS sequence"/>
</dbReference>
<gene>
    <name evidence="5" type="ORF">NEMVEDRAFT_v1g83635</name>
</gene>
<dbReference type="InterPro" id="IPR000101">
    <property type="entry name" value="GGT_peptidase"/>
</dbReference>
<dbReference type="FunFam" id="1.10.246.130:FF:000001">
    <property type="entry name" value="Gamma-glutamyltransferase 5 isoform 1"/>
    <property type="match status" value="1"/>
</dbReference>
<protein>
    <recommendedName>
        <fullName evidence="7">Gamma-glutamyltransferase</fullName>
    </recommendedName>
</protein>
<reference evidence="5 6" key="1">
    <citation type="journal article" date="2007" name="Science">
        <title>Sea anemone genome reveals ancestral eumetazoan gene repertoire and genomic organization.</title>
        <authorList>
            <person name="Putnam N.H."/>
            <person name="Srivastava M."/>
            <person name="Hellsten U."/>
            <person name="Dirks B."/>
            <person name="Chapman J."/>
            <person name="Salamov A."/>
            <person name="Terry A."/>
            <person name="Shapiro H."/>
            <person name="Lindquist E."/>
            <person name="Kapitonov V.V."/>
            <person name="Jurka J."/>
            <person name="Genikhovich G."/>
            <person name="Grigoriev I.V."/>
            <person name="Lucas S.M."/>
            <person name="Steele R.E."/>
            <person name="Finnerty J.R."/>
            <person name="Technau U."/>
            <person name="Martindale M.Q."/>
            <person name="Rokhsar D.S."/>
        </authorList>
    </citation>
    <scope>NUCLEOTIDE SEQUENCE [LARGE SCALE GENOMIC DNA]</scope>
    <source>
        <strain evidence="6">CH2 X CH6</strain>
    </source>
</reference>
<evidence type="ECO:0000256" key="2">
    <source>
        <dbReference type="PIRSR" id="PIRSR600101-1"/>
    </source>
</evidence>
<dbReference type="HOGENOM" id="CLU_014813_4_1_1"/>
<evidence type="ECO:0000313" key="5">
    <source>
        <dbReference type="EMBL" id="EDO48355.1"/>
    </source>
</evidence>
<dbReference type="SUPFAM" id="SSF56235">
    <property type="entry name" value="N-terminal nucleophile aminohydrolases (Ntn hydrolases)"/>
    <property type="match status" value="1"/>
</dbReference>
<accession>A7RJD1</accession>
<dbReference type="GO" id="GO:0036374">
    <property type="term" value="F:glutathione hydrolase activity"/>
    <property type="evidence" value="ECO:0000318"/>
    <property type="project" value="GO_Central"/>
</dbReference>
<dbReference type="GO" id="GO:0005886">
    <property type="term" value="C:plasma membrane"/>
    <property type="evidence" value="ECO:0000318"/>
    <property type="project" value="GO_Central"/>
</dbReference>
<keyword evidence="1" id="KW-0800">Toxin</keyword>
<dbReference type="InterPro" id="IPR043138">
    <property type="entry name" value="GGT_lsub"/>
</dbReference>